<comment type="caution">
    <text evidence="2">The sequence shown here is derived from an EMBL/GenBank/DDBJ whole genome shotgun (WGS) entry which is preliminary data.</text>
</comment>
<dbReference type="InterPro" id="IPR006674">
    <property type="entry name" value="HD_domain"/>
</dbReference>
<feature type="domain" description="HD/PDEase" evidence="1">
    <location>
        <begin position="20"/>
        <end position="158"/>
    </location>
</feature>
<dbReference type="Pfam" id="PF01966">
    <property type="entry name" value="HD"/>
    <property type="match status" value="1"/>
</dbReference>
<dbReference type="Proteomes" id="UP001179280">
    <property type="component" value="Unassembled WGS sequence"/>
</dbReference>
<accession>A0ABS2SYT3</accession>
<dbReference type="InterPro" id="IPR003607">
    <property type="entry name" value="HD/PDEase_dom"/>
</dbReference>
<sequence>MYLKDRYEAERLLEWASKENPGRWVDHSRFVAKAAERMAQALVENGYEIDPEIAYIAGILHDIGRYKGFSPSVIHSYDGYLLLKKLGYVGNATICVTHSFPIGTELIEAVNGWDQVPEWMQRELINILKQIDWTMYDKVLTLSDAIADTNGFTIIERRLVSVAIRNGTSVHVPTHWRGFFQIKQEIEAIIGCSVYQLFPGIESSIYEQISLEN</sequence>
<evidence type="ECO:0000259" key="1">
    <source>
        <dbReference type="SMART" id="SM00471"/>
    </source>
</evidence>
<dbReference type="RefSeq" id="WP_204468428.1">
    <property type="nucleotide sequence ID" value="NZ_JAFBCV010000016.1"/>
</dbReference>
<name>A0ABS2SYT3_9BACI</name>
<dbReference type="Gene3D" id="1.10.3210.10">
    <property type="entry name" value="Hypothetical protein af1432"/>
    <property type="match status" value="1"/>
</dbReference>
<evidence type="ECO:0000313" key="2">
    <source>
        <dbReference type="EMBL" id="MBM7840688.1"/>
    </source>
</evidence>
<dbReference type="CDD" id="cd00077">
    <property type="entry name" value="HDc"/>
    <property type="match status" value="1"/>
</dbReference>
<keyword evidence="3" id="KW-1185">Reference proteome</keyword>
<dbReference type="SUPFAM" id="SSF109604">
    <property type="entry name" value="HD-domain/PDEase-like"/>
    <property type="match status" value="1"/>
</dbReference>
<reference evidence="2" key="1">
    <citation type="submission" date="2021-01" db="EMBL/GenBank/DDBJ databases">
        <title>Genomic Encyclopedia of Type Strains, Phase IV (KMG-IV): sequencing the most valuable type-strain genomes for metagenomic binning, comparative biology and taxonomic classification.</title>
        <authorList>
            <person name="Goeker M."/>
        </authorList>
    </citation>
    <scope>NUCLEOTIDE SEQUENCE</scope>
    <source>
        <strain evidence="2">DSM 21943</strain>
    </source>
</reference>
<proteinExistence type="predicted"/>
<dbReference type="SMART" id="SM00471">
    <property type="entry name" value="HDc"/>
    <property type="match status" value="1"/>
</dbReference>
<dbReference type="EMBL" id="JAFBCV010000016">
    <property type="protein sequence ID" value="MBM7840688.1"/>
    <property type="molecule type" value="Genomic_DNA"/>
</dbReference>
<evidence type="ECO:0000313" key="3">
    <source>
        <dbReference type="Proteomes" id="UP001179280"/>
    </source>
</evidence>
<organism evidence="2 3">
    <name type="scientific">Shouchella xiaoxiensis</name>
    <dbReference type="NCBI Taxonomy" id="766895"/>
    <lineage>
        <taxon>Bacteria</taxon>
        <taxon>Bacillati</taxon>
        <taxon>Bacillota</taxon>
        <taxon>Bacilli</taxon>
        <taxon>Bacillales</taxon>
        <taxon>Bacillaceae</taxon>
        <taxon>Shouchella</taxon>
    </lineage>
</organism>
<protein>
    <recommendedName>
        <fullName evidence="1">HD/PDEase domain-containing protein</fullName>
    </recommendedName>
</protein>
<gene>
    <name evidence="2" type="ORF">JOC54_003981</name>
</gene>